<feature type="region of interest" description="Disordered" evidence="1">
    <location>
        <begin position="260"/>
        <end position="306"/>
    </location>
</feature>
<keyword evidence="4" id="KW-1185">Reference proteome</keyword>
<name>A0A6A5SPY6_9PLEO</name>
<evidence type="ECO:0008006" key="5">
    <source>
        <dbReference type="Google" id="ProtNLM"/>
    </source>
</evidence>
<dbReference type="Proteomes" id="UP000800038">
    <property type="component" value="Unassembled WGS sequence"/>
</dbReference>
<accession>A0A6A5SPY6</accession>
<organism evidence="3 4">
    <name type="scientific">Clathrospora elynae</name>
    <dbReference type="NCBI Taxonomy" id="706981"/>
    <lineage>
        <taxon>Eukaryota</taxon>
        <taxon>Fungi</taxon>
        <taxon>Dikarya</taxon>
        <taxon>Ascomycota</taxon>
        <taxon>Pezizomycotina</taxon>
        <taxon>Dothideomycetes</taxon>
        <taxon>Pleosporomycetidae</taxon>
        <taxon>Pleosporales</taxon>
        <taxon>Diademaceae</taxon>
        <taxon>Clathrospora</taxon>
    </lineage>
</organism>
<protein>
    <recommendedName>
        <fullName evidence="5">Cullin N-terminal domain-containing protein</fullName>
    </recommendedName>
</protein>
<dbReference type="AlphaFoldDB" id="A0A6A5SPY6"/>
<feature type="signal peptide" evidence="2">
    <location>
        <begin position="1"/>
        <end position="17"/>
    </location>
</feature>
<reference evidence="3" key="1">
    <citation type="journal article" date="2020" name="Stud. Mycol.">
        <title>101 Dothideomycetes genomes: a test case for predicting lifestyles and emergence of pathogens.</title>
        <authorList>
            <person name="Haridas S."/>
            <person name="Albert R."/>
            <person name="Binder M."/>
            <person name="Bloem J."/>
            <person name="Labutti K."/>
            <person name="Salamov A."/>
            <person name="Andreopoulos B."/>
            <person name="Baker S."/>
            <person name="Barry K."/>
            <person name="Bills G."/>
            <person name="Bluhm B."/>
            <person name="Cannon C."/>
            <person name="Castanera R."/>
            <person name="Culley D."/>
            <person name="Daum C."/>
            <person name="Ezra D."/>
            <person name="Gonzalez J."/>
            <person name="Henrissat B."/>
            <person name="Kuo A."/>
            <person name="Liang C."/>
            <person name="Lipzen A."/>
            <person name="Lutzoni F."/>
            <person name="Magnuson J."/>
            <person name="Mondo S."/>
            <person name="Nolan M."/>
            <person name="Ohm R."/>
            <person name="Pangilinan J."/>
            <person name="Park H.-J."/>
            <person name="Ramirez L."/>
            <person name="Alfaro M."/>
            <person name="Sun H."/>
            <person name="Tritt A."/>
            <person name="Yoshinaga Y."/>
            <person name="Zwiers L.-H."/>
            <person name="Turgeon B."/>
            <person name="Goodwin S."/>
            <person name="Spatafora J."/>
            <person name="Crous P."/>
            <person name="Grigoriev I."/>
        </authorList>
    </citation>
    <scope>NUCLEOTIDE SEQUENCE</scope>
    <source>
        <strain evidence="3">CBS 161.51</strain>
    </source>
</reference>
<keyword evidence="2" id="KW-0732">Signal</keyword>
<evidence type="ECO:0000256" key="1">
    <source>
        <dbReference type="SAM" id="MobiDB-lite"/>
    </source>
</evidence>
<feature type="chain" id="PRO_5025649301" description="Cullin N-terminal domain-containing protein" evidence="2">
    <location>
        <begin position="18"/>
        <end position="472"/>
    </location>
</feature>
<proteinExistence type="predicted"/>
<gene>
    <name evidence="3" type="ORF">EJ02DRAFT_346122</name>
</gene>
<dbReference type="OrthoDB" id="5419508at2759"/>
<evidence type="ECO:0000313" key="3">
    <source>
        <dbReference type="EMBL" id="KAF1942153.1"/>
    </source>
</evidence>
<dbReference type="EMBL" id="ML976038">
    <property type="protein sequence ID" value="KAF1942153.1"/>
    <property type="molecule type" value="Genomic_DNA"/>
</dbReference>
<sequence length="472" mass="53942">MSEINLLLPFSAAVTQAAVETATTAYPSEYIIEHILRLSNYLIDLVDNSNLFGKQGADPYSPCLRTLYNRLRNKQLGPSTLPAGFLTLERIHARIYARTDEEEASNRPLADFEDLYYALVARMQEMYQLLNLRIGSGFNVAEHLVFEGGPSIADLHHSLAEYWAVFNNPACGKALDDAVRAAKVQALREEIVLRVEKDELMPGDAHQQFAQLYSSEVYNEIIGLGFVQDWAPTMVGALLKQKYRVVLGLEKQKALVKDRAERRQARMKSRRGTISSRESAVVERREHAPAQAQYPFDDQDRGQGHTHPVLRQDEATHLDVQQIDSQDQHHHHYQGQTQHATMHFSSALHHPQFHQAQHHQAQHHQAQHHQEHYPTLHHNQEKLEQERAYQDHLHHTLEWQMKTQRVSEYSSYLRSRASQDARYVVQGSIGGRESMDTFHDVKAFSGAVKEERGGHVGREGDVDVDVSGYMEF</sequence>
<evidence type="ECO:0000256" key="2">
    <source>
        <dbReference type="SAM" id="SignalP"/>
    </source>
</evidence>
<evidence type="ECO:0000313" key="4">
    <source>
        <dbReference type="Proteomes" id="UP000800038"/>
    </source>
</evidence>